<dbReference type="AlphaFoldDB" id="E9J0D5"/>
<accession>E9J0D5</accession>
<name>E9J0D5_SOLIN</name>
<sequence>MPIFIEQELIPEILLKTICCNCETGCNSKKCGCRKHGLKCTNLYLNCHASEKCCNMEQQNIQEISDSEEAIDDESVLRRNIEIEEDDNINEGPTESANYLGHEKLQLFLRTLFDPRSTFGGNHKKPFATSKSHPRTP</sequence>
<feature type="non-terminal residue" evidence="1">
    <location>
        <position position="137"/>
    </location>
</feature>
<protein>
    <recommendedName>
        <fullName evidence="2">Tesmin/TSO1-like CXC domain-containing protein</fullName>
    </recommendedName>
</protein>
<evidence type="ECO:0008006" key="2">
    <source>
        <dbReference type="Google" id="ProtNLM"/>
    </source>
</evidence>
<dbReference type="HOGENOM" id="CLU_1867655_0_0_1"/>
<dbReference type="EMBL" id="GL767449">
    <property type="protein sequence ID" value="EFZ13717.1"/>
    <property type="molecule type" value="Genomic_DNA"/>
</dbReference>
<reference evidence="1" key="1">
    <citation type="journal article" date="2011" name="Proc. Natl. Acad. Sci. U.S.A.">
        <title>The genome of the fire ant Solenopsis invicta.</title>
        <authorList>
            <person name="Wurm Y."/>
            <person name="Wang J."/>
            <person name="Riba-Grognuz O."/>
            <person name="Corona M."/>
            <person name="Nygaard S."/>
            <person name="Hunt B.G."/>
            <person name="Ingram K.K."/>
            <person name="Falquet L."/>
            <person name="Nipitwattanaphon M."/>
            <person name="Gotzek D."/>
            <person name="Dijkstra M.B."/>
            <person name="Oettler J."/>
            <person name="Comtesse F."/>
            <person name="Shih C.J."/>
            <person name="Wu W.J."/>
            <person name="Yang C.C."/>
            <person name="Thomas J."/>
            <person name="Beaudoing E."/>
            <person name="Pradervand S."/>
            <person name="Flegel V."/>
            <person name="Cook E.D."/>
            <person name="Fabbretti R."/>
            <person name="Stockinger H."/>
            <person name="Long L."/>
            <person name="Farmerie W.G."/>
            <person name="Oakey J."/>
            <person name="Boomsma J.J."/>
            <person name="Pamilo P."/>
            <person name="Yi S.V."/>
            <person name="Heinze J."/>
            <person name="Goodisman M.A."/>
            <person name="Farinelli L."/>
            <person name="Harshman K."/>
            <person name="Hulo N."/>
            <person name="Cerutti L."/>
            <person name="Xenarios I."/>
            <person name="Shoemaker D."/>
            <person name="Keller L."/>
        </authorList>
    </citation>
    <scope>NUCLEOTIDE SEQUENCE [LARGE SCALE GENOMIC DNA]</scope>
</reference>
<proteinExistence type="predicted"/>
<evidence type="ECO:0000313" key="1">
    <source>
        <dbReference type="EMBL" id="EFZ13717.1"/>
    </source>
</evidence>
<gene>
    <name evidence="1" type="ORF">SINV_02773</name>
</gene>
<organism>
    <name type="scientific">Solenopsis invicta</name>
    <name type="common">Red imported fire ant</name>
    <name type="synonym">Solenopsis wagneri</name>
    <dbReference type="NCBI Taxonomy" id="13686"/>
    <lineage>
        <taxon>Eukaryota</taxon>
        <taxon>Metazoa</taxon>
        <taxon>Ecdysozoa</taxon>
        <taxon>Arthropoda</taxon>
        <taxon>Hexapoda</taxon>
        <taxon>Insecta</taxon>
        <taxon>Pterygota</taxon>
        <taxon>Neoptera</taxon>
        <taxon>Endopterygota</taxon>
        <taxon>Hymenoptera</taxon>
        <taxon>Apocrita</taxon>
        <taxon>Aculeata</taxon>
        <taxon>Formicoidea</taxon>
        <taxon>Formicidae</taxon>
        <taxon>Myrmicinae</taxon>
        <taxon>Solenopsis</taxon>
    </lineage>
</organism>